<dbReference type="SUPFAM" id="SSF48403">
    <property type="entry name" value="Ankyrin repeat"/>
    <property type="match status" value="1"/>
</dbReference>
<protein>
    <submittedName>
        <fullName evidence="3">32887_t:CDS:1</fullName>
    </submittedName>
</protein>
<feature type="compositionally biased region" description="Low complexity" evidence="1">
    <location>
        <begin position="9"/>
        <end position="23"/>
    </location>
</feature>
<keyword evidence="4" id="KW-1185">Reference proteome</keyword>
<dbReference type="InterPro" id="IPR001245">
    <property type="entry name" value="Ser-Thr/Tyr_kinase_cat_dom"/>
</dbReference>
<sequence length="1089" mass="122948">MHQSNKGWNSTRSKSSSKSSENSRTTDKKSIKSLHLSQSTSPDITFDQEIFDQKWLDDLVQHRYVKFIPFEEFEDPKFVTNEINGEVGSFKSLKWRKMKKRVVVKDLSNIGNLPENLRESFVKELQWHLNVDNNERIIRISGLTQESPQSIYTLVSQHVDGSSLQEYLSRNFRKLAWNDKLMMAKEIAEGLKFLHSNNIVHGNLNSRNIMFIQQKVKLTDFGITHTVVSPSPSNPYSNLRKHKNPPPQDLANAIVKGLREIPTKDVPAGYFKLYTLCWDMDPEKRPRSENVVTMCKELINNGDSTKGVLEKNEISTVTSRGIEEGSGNLQTDALAAELWLHNQEIEEKRQMGLIDEGDEYYDEQAQKTQDISTGSQQNRQSQKSQAQDVNNNLNIYEAEVGKIDSYNTQISQVSPIIEGKKPDNNIIGHEIGEPGPTSTFRRPIQHIGVPASPKAFLYSDQCRSLFSKNKWKLNSQPCYAAYHARIGDIEGIRWHVEHFGDWVLNAIQEVSSPRNSYRRPLEALPLEAIMYCPAQKLLPTLTYLKKMGSNLNCIDSYTGGTCINYLSQNTSLLTTSYKSNSYSPLNPTTFNNINTQGIYFKKVLIYLLEQGLDINSQNFTGDTLLSSLLFKWHPQLSSSIIEFLIDQGANPNLENFRGGTPLGYTLLATRFENGGGPFKKVLKILKILLKGGGNCNYEVLIPGRRLKNLGWVCVDISVNLTKYQQQTLIETLIEWGCEFGSWDDNYRKKRRKRNRMESEESGIFGKFYADELSKIESNEKGAGVGGQSGTIGTIGTITGSGILNADYSEQIDAIYDETDDDGNESPVLPFGQGGGSLLTKRLKGKNLKFETPIRIPPLFSSPPTSPLPPTASLPPIPVQNPTGQRGMVSARDIPAALLRPLSASASKSQFSQRGALSRSRPRPIHRLSLFFNPSPTTPTFKPNNPSNILVYAVQLNQLDMIKILLKRIYELSESRSIMAALKECGVSFNKKDSYDGSDNSFDEVIIPKEKLGFFEHLFRSHSHDGKYEIRKYLLTWYGKQGASKRKKTMLRIEKMKHNWTNKAKNENSIESLDKSSDLELIDAQEKEES</sequence>
<reference evidence="3 4" key="1">
    <citation type="submission" date="2021-06" db="EMBL/GenBank/DDBJ databases">
        <authorList>
            <person name="Kallberg Y."/>
            <person name="Tangrot J."/>
            <person name="Rosling A."/>
        </authorList>
    </citation>
    <scope>NUCLEOTIDE SEQUENCE [LARGE SCALE GENOMIC DNA]</scope>
    <source>
        <strain evidence="3 4">120-4 pot B 10/14</strain>
    </source>
</reference>
<dbReference type="InterPro" id="IPR000719">
    <property type="entry name" value="Prot_kinase_dom"/>
</dbReference>
<name>A0ABM8W2I1_GIGMA</name>
<dbReference type="InterPro" id="IPR051681">
    <property type="entry name" value="Ser/Thr_Kinases-Pseudokinases"/>
</dbReference>
<dbReference type="Gene3D" id="1.10.510.10">
    <property type="entry name" value="Transferase(Phosphotransferase) domain 1"/>
    <property type="match status" value="2"/>
</dbReference>
<evidence type="ECO:0000256" key="1">
    <source>
        <dbReference type="SAM" id="MobiDB-lite"/>
    </source>
</evidence>
<feature type="domain" description="Protein kinase" evidence="2">
    <location>
        <begin position="76"/>
        <end position="340"/>
    </location>
</feature>
<dbReference type="InterPro" id="IPR011009">
    <property type="entry name" value="Kinase-like_dom_sf"/>
</dbReference>
<accession>A0ABM8W2I1</accession>
<dbReference type="Gene3D" id="1.25.40.20">
    <property type="entry name" value="Ankyrin repeat-containing domain"/>
    <property type="match status" value="1"/>
</dbReference>
<dbReference type="InterPro" id="IPR036770">
    <property type="entry name" value="Ankyrin_rpt-contain_sf"/>
</dbReference>
<dbReference type="SUPFAM" id="SSF56112">
    <property type="entry name" value="Protein kinase-like (PK-like)"/>
    <property type="match status" value="1"/>
</dbReference>
<proteinExistence type="predicted"/>
<gene>
    <name evidence="3" type="ORF">GMARGA_LOCUS2544</name>
</gene>
<evidence type="ECO:0000259" key="2">
    <source>
        <dbReference type="PROSITE" id="PS50011"/>
    </source>
</evidence>
<feature type="compositionally biased region" description="Low complexity" evidence="1">
    <location>
        <begin position="375"/>
        <end position="387"/>
    </location>
</feature>
<comment type="caution">
    <text evidence="3">The sequence shown here is derived from an EMBL/GenBank/DDBJ whole genome shotgun (WGS) entry which is preliminary data.</text>
</comment>
<evidence type="ECO:0000313" key="3">
    <source>
        <dbReference type="EMBL" id="CAG8508169.1"/>
    </source>
</evidence>
<feature type="region of interest" description="Disordered" evidence="1">
    <location>
        <begin position="1"/>
        <end position="34"/>
    </location>
</feature>
<evidence type="ECO:0000313" key="4">
    <source>
        <dbReference type="Proteomes" id="UP000789901"/>
    </source>
</evidence>
<dbReference type="Proteomes" id="UP000789901">
    <property type="component" value="Unassembled WGS sequence"/>
</dbReference>
<feature type="region of interest" description="Disordered" evidence="1">
    <location>
        <begin position="1063"/>
        <end position="1089"/>
    </location>
</feature>
<feature type="region of interest" description="Disordered" evidence="1">
    <location>
        <begin position="364"/>
        <end position="388"/>
    </location>
</feature>
<dbReference type="PANTHER" id="PTHR44329">
    <property type="entry name" value="SERINE/THREONINE-PROTEIN KINASE TNNI3K-RELATED"/>
    <property type="match status" value="1"/>
</dbReference>
<dbReference type="EMBL" id="CAJVQB010000809">
    <property type="protein sequence ID" value="CAG8508169.1"/>
    <property type="molecule type" value="Genomic_DNA"/>
</dbReference>
<dbReference type="PROSITE" id="PS50011">
    <property type="entry name" value="PROTEIN_KINASE_DOM"/>
    <property type="match status" value="1"/>
</dbReference>
<organism evidence="3 4">
    <name type="scientific">Gigaspora margarita</name>
    <dbReference type="NCBI Taxonomy" id="4874"/>
    <lineage>
        <taxon>Eukaryota</taxon>
        <taxon>Fungi</taxon>
        <taxon>Fungi incertae sedis</taxon>
        <taxon>Mucoromycota</taxon>
        <taxon>Glomeromycotina</taxon>
        <taxon>Glomeromycetes</taxon>
        <taxon>Diversisporales</taxon>
        <taxon>Gigasporaceae</taxon>
        <taxon>Gigaspora</taxon>
    </lineage>
</organism>
<dbReference type="Pfam" id="PF07714">
    <property type="entry name" value="PK_Tyr_Ser-Thr"/>
    <property type="match status" value="1"/>
</dbReference>